<evidence type="ECO:0000313" key="1">
    <source>
        <dbReference type="EMBL" id="CAA9999265.1"/>
    </source>
</evidence>
<protein>
    <submittedName>
        <fullName evidence="1">Uncharacterized protein</fullName>
    </submittedName>
</protein>
<evidence type="ECO:0000313" key="2">
    <source>
        <dbReference type="EMBL" id="CAB0015430.1"/>
    </source>
</evidence>
<reference evidence="1 3" key="1">
    <citation type="submission" date="2020-02" db="EMBL/GenBank/DDBJ databases">
        <authorList>
            <person name="Ferguson B K."/>
        </authorList>
    </citation>
    <scope>NUCLEOTIDE SEQUENCE [LARGE SCALE GENOMIC DNA]</scope>
</reference>
<dbReference type="AlphaFoldDB" id="A0A6H5GC41"/>
<dbReference type="Proteomes" id="UP000479000">
    <property type="component" value="Unassembled WGS sequence"/>
</dbReference>
<proteinExistence type="predicted"/>
<dbReference type="OrthoDB" id="73401at2759"/>
<dbReference type="EMBL" id="CADCXU010029093">
    <property type="protein sequence ID" value="CAB0015430.1"/>
    <property type="molecule type" value="Genomic_DNA"/>
</dbReference>
<keyword evidence="3" id="KW-1185">Reference proteome</keyword>
<evidence type="ECO:0000313" key="3">
    <source>
        <dbReference type="Proteomes" id="UP000479000"/>
    </source>
</evidence>
<dbReference type="EMBL" id="CADCXU010008497">
    <property type="protein sequence ID" value="CAA9999265.1"/>
    <property type="molecule type" value="Genomic_DNA"/>
</dbReference>
<sequence length="72" mass="8515">AIALLQQLSDMEARWFVLYTELLQQRQVQYILAVALYIGDEQMKTRVLELTTTRGYSVQWYKIVDFPIDCVK</sequence>
<feature type="non-terminal residue" evidence="1">
    <location>
        <position position="1"/>
    </location>
</feature>
<accession>A0A6H5GC41</accession>
<name>A0A6H5GC41_9HEMI</name>
<gene>
    <name evidence="2" type="ORF">NTEN_LOCUS19770</name>
    <name evidence="1" type="ORF">NTEN_LOCUS5548</name>
</gene>
<organism evidence="1 3">
    <name type="scientific">Nesidiocoris tenuis</name>
    <dbReference type="NCBI Taxonomy" id="355587"/>
    <lineage>
        <taxon>Eukaryota</taxon>
        <taxon>Metazoa</taxon>
        <taxon>Ecdysozoa</taxon>
        <taxon>Arthropoda</taxon>
        <taxon>Hexapoda</taxon>
        <taxon>Insecta</taxon>
        <taxon>Pterygota</taxon>
        <taxon>Neoptera</taxon>
        <taxon>Paraneoptera</taxon>
        <taxon>Hemiptera</taxon>
        <taxon>Heteroptera</taxon>
        <taxon>Panheteroptera</taxon>
        <taxon>Cimicomorpha</taxon>
        <taxon>Miridae</taxon>
        <taxon>Dicyphina</taxon>
        <taxon>Nesidiocoris</taxon>
    </lineage>
</organism>